<dbReference type="Pfam" id="PF18758">
    <property type="entry name" value="KDZ"/>
    <property type="match status" value="1"/>
</dbReference>
<dbReference type="VEuPathDB" id="FungiDB:PGTG_11644"/>
<name>E3KNL3_PUCGT</name>
<gene>
    <name evidence="2" type="ORF">PGTG_11644</name>
</gene>
<dbReference type="RefSeq" id="XP_003330307.2">
    <property type="nucleotide sequence ID" value="XM_003330259.2"/>
</dbReference>
<evidence type="ECO:0008006" key="4">
    <source>
        <dbReference type="Google" id="ProtNLM"/>
    </source>
</evidence>
<dbReference type="PANTHER" id="PTHR33096:SF1">
    <property type="entry name" value="CXC1-LIKE CYSTEINE CLUSTER ASSOCIATED WITH KDZ TRANSPOSASES DOMAIN-CONTAINING PROTEIN"/>
    <property type="match status" value="1"/>
</dbReference>
<dbReference type="PANTHER" id="PTHR33096">
    <property type="entry name" value="CXC2 DOMAIN-CONTAINING PROTEIN"/>
    <property type="match status" value="1"/>
</dbReference>
<organism evidence="2 3">
    <name type="scientific">Puccinia graminis f. sp. tritici (strain CRL 75-36-700-3 / race SCCL)</name>
    <name type="common">Black stem rust fungus</name>
    <dbReference type="NCBI Taxonomy" id="418459"/>
    <lineage>
        <taxon>Eukaryota</taxon>
        <taxon>Fungi</taxon>
        <taxon>Dikarya</taxon>
        <taxon>Basidiomycota</taxon>
        <taxon>Pucciniomycotina</taxon>
        <taxon>Pucciniomycetes</taxon>
        <taxon>Pucciniales</taxon>
        <taxon>Pucciniaceae</taxon>
        <taxon>Puccinia</taxon>
    </lineage>
</organism>
<dbReference type="InParanoid" id="E3KNL3"/>
<dbReference type="InterPro" id="IPR040521">
    <property type="entry name" value="KDZ"/>
</dbReference>
<reference evidence="3" key="2">
    <citation type="journal article" date="2011" name="Proc. Natl. Acad. Sci. U.S.A.">
        <title>Obligate biotrophy features unraveled by the genomic analysis of rust fungi.</title>
        <authorList>
            <person name="Duplessis S."/>
            <person name="Cuomo C.A."/>
            <person name="Lin Y.-C."/>
            <person name="Aerts A."/>
            <person name="Tisserant E."/>
            <person name="Veneault-Fourrey C."/>
            <person name="Joly D.L."/>
            <person name="Hacquard S."/>
            <person name="Amselem J."/>
            <person name="Cantarel B.L."/>
            <person name="Chiu R."/>
            <person name="Coutinho P.M."/>
            <person name="Feau N."/>
            <person name="Field M."/>
            <person name="Frey P."/>
            <person name="Gelhaye E."/>
            <person name="Goldberg J."/>
            <person name="Grabherr M.G."/>
            <person name="Kodira C.D."/>
            <person name="Kohler A."/>
            <person name="Kuees U."/>
            <person name="Lindquist E.A."/>
            <person name="Lucas S.M."/>
            <person name="Mago R."/>
            <person name="Mauceli E."/>
            <person name="Morin E."/>
            <person name="Murat C."/>
            <person name="Pangilinan J.L."/>
            <person name="Park R."/>
            <person name="Pearson M."/>
            <person name="Quesneville H."/>
            <person name="Rouhier N."/>
            <person name="Sakthikumar S."/>
            <person name="Salamov A.A."/>
            <person name="Schmutz J."/>
            <person name="Selles B."/>
            <person name="Shapiro H."/>
            <person name="Tanguay P."/>
            <person name="Tuskan G.A."/>
            <person name="Henrissat B."/>
            <person name="Van de Peer Y."/>
            <person name="Rouze P."/>
            <person name="Ellis J.G."/>
            <person name="Dodds P.N."/>
            <person name="Schein J.E."/>
            <person name="Zhong S."/>
            <person name="Hamelin R.C."/>
            <person name="Grigoriev I.V."/>
            <person name="Szabo L.J."/>
            <person name="Martin F."/>
        </authorList>
    </citation>
    <scope>NUCLEOTIDE SEQUENCE [LARGE SCALE GENOMIC DNA]</scope>
    <source>
        <strain evidence="3">CRL 75-36-700-3 / race SCCL</strain>
    </source>
</reference>
<dbReference type="GeneID" id="10544470"/>
<evidence type="ECO:0000313" key="3">
    <source>
        <dbReference type="Proteomes" id="UP000008783"/>
    </source>
</evidence>
<dbReference type="OrthoDB" id="2505052at2759"/>
<evidence type="ECO:0000256" key="1">
    <source>
        <dbReference type="SAM" id="MobiDB-lite"/>
    </source>
</evidence>
<dbReference type="HOGENOM" id="CLU_011407_4_1_1"/>
<reference key="1">
    <citation type="submission" date="2007-01" db="EMBL/GenBank/DDBJ databases">
        <title>The Genome Sequence of Puccinia graminis f. sp. tritici Strain CRL 75-36-700-3.</title>
        <authorList>
            <consortium name="The Broad Institute Genome Sequencing Platform"/>
            <person name="Birren B."/>
            <person name="Lander E."/>
            <person name="Galagan J."/>
            <person name="Nusbaum C."/>
            <person name="Devon K."/>
            <person name="Cuomo C."/>
            <person name="Jaffe D."/>
            <person name="Butler J."/>
            <person name="Alvarez P."/>
            <person name="Gnerre S."/>
            <person name="Grabherr M."/>
            <person name="Mauceli E."/>
            <person name="Brockman W."/>
            <person name="Young S."/>
            <person name="LaButti K."/>
            <person name="Sykes S."/>
            <person name="DeCaprio D."/>
            <person name="Crawford M."/>
            <person name="Koehrsen M."/>
            <person name="Engels R."/>
            <person name="Montgomery P."/>
            <person name="Pearson M."/>
            <person name="Howarth C."/>
            <person name="Larson L."/>
            <person name="White J."/>
            <person name="Zeng Q."/>
            <person name="Kodira C."/>
            <person name="Yandava C."/>
            <person name="Alvarado L."/>
            <person name="O'Leary S."/>
            <person name="Szabo L."/>
            <person name="Dean R."/>
            <person name="Schein J."/>
        </authorList>
    </citation>
    <scope>NUCLEOTIDE SEQUENCE</scope>
    <source>
        <strain>CRL 75-36-700-3</strain>
    </source>
</reference>
<sequence>MWLPPEKAAGYPHPRGYPDATGPSLAGRTITPTSYPIWKAAVDVYRLLGNRTDNVIKDTLHLTKKQSLALDSCPSCFGSPSPEDIVPNSANRNLATASDSVPQSQNPAIAPDTASQNANESTTSEQVSQNQQPPLVICLDGNFQHRHHFSGSRNYVKLITPDKFIKPCSINQMNDYIKNQEEIHRVRGARDRCADSHKAADDKRNKSTWKACDDTGLMGCCCRHDSAIYLANISDGGENRKYPLAILNQVLSDVNSRRDVRVLYDIGCNLKKFISLRHLFPEDTNRLTFGTSVFHSYVHNWKCQLEFSPCYNDGWGLSDGEGLERLWSYLSPLVSPLRYATRNHRLAALAHKIHFHNKRGIENLIHWLGHKYNKAISQKQESTSKLNSLYRLINPFASPRASYNLQFFADQWNDQRQFQLNHTDADRERQEQLAGFLDREASLNRLRARVNEMASANVDTYDDIFQSLLDIASSMEQQREFAREFPGEHDILIGQDAPRRRLQLLLWHSKSELYTHAVELFAERQPLYRGTHIGTTLSTRIIAAIERRKSPIETAIRKHNEYQHGYLSLLSPDEDQPNIPEMTYQTFVNLSLDDAFWQDVYLYHSQAPWAVNSDVQSGIHAMLITKRVEEEIGMIQHEFESALSWAVNHHVAIKAKISILENFLSEAELSEDDEEVEANDTAGGILTSISLGDCGNSVKAELSLYILKNHLTKHEALLNTWSADALSLWEQLYGNGPQTHEWFRLISTLASTEAVHTMGTEHPEQEVINDDEGVEIDEEGEEVDPGELLNHLHVN</sequence>
<feature type="region of interest" description="Disordered" evidence="1">
    <location>
        <begin position="96"/>
        <end position="131"/>
    </location>
</feature>
<dbReference type="STRING" id="418459.E3KNL3"/>
<dbReference type="EMBL" id="DS178297">
    <property type="protein sequence ID" value="EFP85888.2"/>
    <property type="molecule type" value="Genomic_DNA"/>
</dbReference>
<dbReference type="KEGG" id="pgr:PGTG_11644"/>
<keyword evidence="3" id="KW-1185">Reference proteome</keyword>
<accession>E3KNL3</accession>
<protein>
    <recommendedName>
        <fullName evidence="4">CxC1-like cysteine cluster associated with KDZ transposases domain-containing protein</fullName>
    </recommendedName>
</protein>
<dbReference type="AlphaFoldDB" id="E3KNL3"/>
<dbReference type="Proteomes" id="UP000008783">
    <property type="component" value="Unassembled WGS sequence"/>
</dbReference>
<feature type="region of interest" description="Disordered" evidence="1">
    <location>
        <begin position="1"/>
        <end position="29"/>
    </location>
</feature>
<proteinExistence type="predicted"/>
<evidence type="ECO:0000313" key="2">
    <source>
        <dbReference type="EMBL" id="EFP85888.2"/>
    </source>
</evidence>
<dbReference type="eggNOG" id="ENOG502S2AH">
    <property type="taxonomic scope" value="Eukaryota"/>
</dbReference>